<feature type="transmembrane region" description="Helical" evidence="9">
    <location>
        <begin position="127"/>
        <end position="147"/>
    </location>
</feature>
<keyword evidence="6 9" id="KW-1133">Transmembrane helix</keyword>
<sequence length="159" mass="17921">MKLLSFIQDKFVIGVGVGFFVISAAWMIIEAISRQFFSKSFAISEEVVVFSLVWAILLTLGASGKKGFHVSLDLFTSKFRPRFLKLSNIFTCIVGICYAGFIMFAGIEYVQHLLRTGITSHSPLRLPMSYVFLAVPIGMFFLAMYYLQSFIKEIKSKGE</sequence>
<keyword evidence="2" id="KW-0813">Transport</keyword>
<reference evidence="12" key="1">
    <citation type="journal article" date="2019" name="Int. J. Syst. Evol. Microbiol.">
        <title>The Global Catalogue of Microorganisms (GCM) 10K type strain sequencing project: providing services to taxonomists for standard genome sequencing and annotation.</title>
        <authorList>
            <consortium name="The Broad Institute Genomics Platform"/>
            <consortium name="The Broad Institute Genome Sequencing Center for Infectious Disease"/>
            <person name="Wu L."/>
            <person name="Ma J."/>
        </authorList>
    </citation>
    <scope>NUCLEOTIDE SEQUENCE [LARGE SCALE GENOMIC DNA]</scope>
    <source>
        <strain evidence="12">KCTC 13193</strain>
    </source>
</reference>
<evidence type="ECO:0000256" key="8">
    <source>
        <dbReference type="ARBA" id="ARBA00038436"/>
    </source>
</evidence>
<proteinExistence type="inferred from homology"/>
<feature type="transmembrane region" description="Helical" evidence="9">
    <location>
        <begin position="41"/>
        <end position="62"/>
    </location>
</feature>
<dbReference type="EMBL" id="JBHRRZ010000033">
    <property type="protein sequence ID" value="MFC2949189.1"/>
    <property type="molecule type" value="Genomic_DNA"/>
</dbReference>
<dbReference type="RefSeq" id="WP_390307039.1">
    <property type="nucleotide sequence ID" value="NZ_JBHRRZ010000033.1"/>
</dbReference>
<evidence type="ECO:0000256" key="1">
    <source>
        <dbReference type="ARBA" id="ARBA00004429"/>
    </source>
</evidence>
<evidence type="ECO:0000256" key="7">
    <source>
        <dbReference type="ARBA" id="ARBA00023136"/>
    </source>
</evidence>
<evidence type="ECO:0000256" key="9">
    <source>
        <dbReference type="SAM" id="Phobius"/>
    </source>
</evidence>
<evidence type="ECO:0000259" key="10">
    <source>
        <dbReference type="Pfam" id="PF04290"/>
    </source>
</evidence>
<gene>
    <name evidence="11" type="ORF">ACFODW_12770</name>
</gene>
<feature type="domain" description="Tripartite ATP-independent periplasmic transporters DctQ component" evidence="10">
    <location>
        <begin position="26"/>
        <end position="154"/>
    </location>
</feature>
<dbReference type="InterPro" id="IPR007387">
    <property type="entry name" value="TRAP_DctQ"/>
</dbReference>
<evidence type="ECO:0000256" key="3">
    <source>
        <dbReference type="ARBA" id="ARBA00022475"/>
    </source>
</evidence>
<keyword evidence="12" id="KW-1185">Reference proteome</keyword>
<keyword evidence="5 9" id="KW-0812">Transmembrane</keyword>
<evidence type="ECO:0000313" key="12">
    <source>
        <dbReference type="Proteomes" id="UP001595387"/>
    </source>
</evidence>
<comment type="subcellular location">
    <subcellularLocation>
        <location evidence="1">Cell inner membrane</location>
        <topology evidence="1">Multi-pass membrane protein</topology>
    </subcellularLocation>
</comment>
<comment type="similarity">
    <text evidence="8">Belongs to the TRAP transporter small permease family.</text>
</comment>
<keyword evidence="7 9" id="KW-0472">Membrane</keyword>
<feature type="transmembrane region" description="Helical" evidence="9">
    <location>
        <begin position="83"/>
        <end position="107"/>
    </location>
</feature>
<dbReference type="Proteomes" id="UP001595387">
    <property type="component" value="Unassembled WGS sequence"/>
</dbReference>
<evidence type="ECO:0000256" key="2">
    <source>
        <dbReference type="ARBA" id="ARBA00022448"/>
    </source>
</evidence>
<keyword evidence="3" id="KW-1003">Cell membrane</keyword>
<accession>A0ABV7A8Q7</accession>
<evidence type="ECO:0000256" key="6">
    <source>
        <dbReference type="ARBA" id="ARBA00022989"/>
    </source>
</evidence>
<evidence type="ECO:0000256" key="4">
    <source>
        <dbReference type="ARBA" id="ARBA00022519"/>
    </source>
</evidence>
<dbReference type="PANTHER" id="PTHR35011:SF2">
    <property type="entry name" value="2,3-DIKETO-L-GULONATE TRAP TRANSPORTER SMALL PERMEASE PROTEIN YIAM"/>
    <property type="match status" value="1"/>
</dbReference>
<evidence type="ECO:0000256" key="5">
    <source>
        <dbReference type="ARBA" id="ARBA00022692"/>
    </source>
</evidence>
<name>A0ABV7A8Q7_9BACI</name>
<organism evidence="11 12">
    <name type="scientific">Virgibacillus sediminis</name>
    <dbReference type="NCBI Taxonomy" id="202260"/>
    <lineage>
        <taxon>Bacteria</taxon>
        <taxon>Bacillati</taxon>
        <taxon>Bacillota</taxon>
        <taxon>Bacilli</taxon>
        <taxon>Bacillales</taxon>
        <taxon>Bacillaceae</taxon>
        <taxon>Virgibacillus</taxon>
    </lineage>
</organism>
<keyword evidence="4" id="KW-0997">Cell inner membrane</keyword>
<dbReference type="Pfam" id="PF04290">
    <property type="entry name" value="DctQ"/>
    <property type="match status" value="1"/>
</dbReference>
<evidence type="ECO:0000313" key="11">
    <source>
        <dbReference type="EMBL" id="MFC2949189.1"/>
    </source>
</evidence>
<protein>
    <submittedName>
        <fullName evidence="11">TRAP transporter small permease</fullName>
    </submittedName>
</protein>
<feature type="transmembrane region" description="Helical" evidence="9">
    <location>
        <begin position="12"/>
        <end position="29"/>
    </location>
</feature>
<dbReference type="PANTHER" id="PTHR35011">
    <property type="entry name" value="2,3-DIKETO-L-GULONATE TRAP TRANSPORTER SMALL PERMEASE PROTEIN YIAM"/>
    <property type="match status" value="1"/>
</dbReference>
<dbReference type="InterPro" id="IPR055348">
    <property type="entry name" value="DctQ"/>
</dbReference>
<comment type="caution">
    <text evidence="11">The sequence shown here is derived from an EMBL/GenBank/DDBJ whole genome shotgun (WGS) entry which is preliminary data.</text>
</comment>